<proteinExistence type="predicted"/>
<evidence type="ECO:0000313" key="1">
    <source>
        <dbReference type="EMBL" id="GAG79092.1"/>
    </source>
</evidence>
<feature type="non-terminal residue" evidence="1">
    <location>
        <position position="33"/>
    </location>
</feature>
<protein>
    <submittedName>
        <fullName evidence="1">Uncharacterized protein</fullName>
    </submittedName>
</protein>
<name>X1BD04_9ZZZZ</name>
<reference evidence="1" key="1">
    <citation type="journal article" date="2014" name="Front. Microbiol.">
        <title>High frequency of phylogenetically diverse reductive dehalogenase-homologous genes in deep subseafloor sedimentary metagenomes.</title>
        <authorList>
            <person name="Kawai M."/>
            <person name="Futagami T."/>
            <person name="Toyoda A."/>
            <person name="Takaki Y."/>
            <person name="Nishi S."/>
            <person name="Hori S."/>
            <person name="Arai W."/>
            <person name="Tsubouchi T."/>
            <person name="Morono Y."/>
            <person name="Uchiyama I."/>
            <person name="Ito T."/>
            <person name="Fujiyama A."/>
            <person name="Inagaki F."/>
            <person name="Takami H."/>
        </authorList>
    </citation>
    <scope>NUCLEOTIDE SEQUENCE</scope>
    <source>
        <strain evidence="1">Expedition CK06-06</strain>
    </source>
</reference>
<dbReference type="EMBL" id="BART01013612">
    <property type="protein sequence ID" value="GAG79092.1"/>
    <property type="molecule type" value="Genomic_DNA"/>
</dbReference>
<dbReference type="AlphaFoldDB" id="X1BD04"/>
<gene>
    <name evidence="1" type="ORF">S01H4_27722</name>
</gene>
<accession>X1BD04</accession>
<comment type="caution">
    <text evidence="1">The sequence shown here is derived from an EMBL/GenBank/DDBJ whole genome shotgun (WGS) entry which is preliminary data.</text>
</comment>
<organism evidence="1">
    <name type="scientific">marine sediment metagenome</name>
    <dbReference type="NCBI Taxonomy" id="412755"/>
    <lineage>
        <taxon>unclassified sequences</taxon>
        <taxon>metagenomes</taxon>
        <taxon>ecological metagenomes</taxon>
    </lineage>
</organism>
<sequence>MSKENTIEVKEFSARTFWACECPCCEEMIETTD</sequence>